<comment type="caution">
    <text evidence="1">The sequence shown here is derived from an EMBL/GenBank/DDBJ whole genome shotgun (WGS) entry which is preliminary data.</text>
</comment>
<protein>
    <submittedName>
        <fullName evidence="1">Uncharacterized protein</fullName>
    </submittedName>
</protein>
<dbReference type="AlphaFoldDB" id="A0A084GEP5"/>
<organism evidence="1 2">
    <name type="scientific">Pseudallescheria apiosperma</name>
    <name type="common">Scedosporium apiospermum</name>
    <dbReference type="NCBI Taxonomy" id="563466"/>
    <lineage>
        <taxon>Eukaryota</taxon>
        <taxon>Fungi</taxon>
        <taxon>Dikarya</taxon>
        <taxon>Ascomycota</taxon>
        <taxon>Pezizomycotina</taxon>
        <taxon>Sordariomycetes</taxon>
        <taxon>Hypocreomycetidae</taxon>
        <taxon>Microascales</taxon>
        <taxon>Microascaceae</taxon>
        <taxon>Scedosporium</taxon>
    </lineage>
</organism>
<accession>A0A084GEP5</accession>
<name>A0A084GEP5_PSEDA</name>
<evidence type="ECO:0000313" key="2">
    <source>
        <dbReference type="Proteomes" id="UP000028545"/>
    </source>
</evidence>
<dbReference type="RefSeq" id="XP_016645606.1">
    <property type="nucleotide sequence ID" value="XM_016784849.1"/>
</dbReference>
<sequence length="1052" mass="116177">MHLTSKLDHDNALCLDENYSSISNDSPSCPNYCPDKSLNSRPPLLAIGVHMEVDNPQQALQSLLSAVFEDNPDLKQRIDNLDTLSVSDAVRERCSLEKEFPKSVERVLTAPQHRSLEPYISELAEFNYKDTGESLAEFISPLVLSHAIDSPWILEVERMHSFRLRCQSKAGKSPREALFIPSTHNEEDPFAYDDLLPRDHADPAVPVRQSKTVVLPRPSMLPAQLNSAHNFHGDPGFENDLSFQLDCLLGVAGTNQLDPEALQKVDYTDPRVHETVLRGFRSHVSFERRVESKVGISKGERKIRAVIFSNRDSLDDHEVFLRITKVMDTLETAILLCQKKGICLFGIPFFTRHSLVPRSAESEHLSLTLVAISTVERFFTGFRSLKGFYMRSRETVAPVAVLAAASLGIWGLAITAGLGLAALPLIGIGAGFAATGASEWPESKERHRSFEIVVEMVADILRACGIKTGLRFPPTKEGFSRLLHYSSLAVQCLSLGIQLSARGLTLPLDSALLEHNVDEFVLQGITAEPAVYVIEQEITCLGGILPSHRVPVFGARRHSVSDSVDVVTSVRDLLSVWGPGAVEFTETPPEGNSQPWRIIRINIGGGVLFPVENQGWSSVYRWHWTDGNGTGSQKATMDSYFAVDLNTKIRVGGFGSDVVTTSSTSTVTRAVLPLARRPNATPPGTFMAIGPSSINPACRFSTWTADATRRRYMSHHLRDIGTHRPFTAFAGYDVGPQIGSYLLLQLMRKYERRPGTTLKDTILQKWDGMPQFLRGLDKPCGLFVSSCTKVIARARLRDLIAFAGPLVLPEAFPLLLGQGQEDSIASWVHALRGSEDLYDWARNQRTDQGNGLASADGSAKVKDLILGVLRILEPTGITASGLLSTAWVSPHEVINVVSSRCRRGSWLALLADSEFSATFACVTPLCLNTRDRRCLSETSSPWHCSFESGLEDFTLSTRISQYADLPSGNTSEAYNGVELEVGQSYLINTQDFETAAKLLEVDETDEPFYVFEVKKAALVTVFVKRLYMKGRGRFIRESNDENSRPCLIIGNN</sequence>
<dbReference type="HOGENOM" id="CLU_290728_0_0_1"/>
<evidence type="ECO:0000313" key="1">
    <source>
        <dbReference type="EMBL" id="KEZ45807.1"/>
    </source>
</evidence>
<dbReference type="Proteomes" id="UP000028545">
    <property type="component" value="Unassembled WGS sequence"/>
</dbReference>
<proteinExistence type="predicted"/>
<dbReference type="KEGG" id="sapo:SAPIO_CDS1622"/>
<gene>
    <name evidence="1" type="ORF">SAPIO_CDS1622</name>
</gene>
<keyword evidence="2" id="KW-1185">Reference proteome</keyword>
<dbReference type="EMBL" id="JOWA01000066">
    <property type="protein sequence ID" value="KEZ45807.1"/>
    <property type="molecule type" value="Genomic_DNA"/>
</dbReference>
<reference evidence="1 2" key="1">
    <citation type="journal article" date="2014" name="Genome Announc.">
        <title>Draft genome sequence of the pathogenic fungus Scedosporium apiospermum.</title>
        <authorList>
            <person name="Vandeputte P."/>
            <person name="Ghamrawi S."/>
            <person name="Rechenmann M."/>
            <person name="Iltis A."/>
            <person name="Giraud S."/>
            <person name="Fleury M."/>
            <person name="Thornton C."/>
            <person name="Delhaes L."/>
            <person name="Meyer W."/>
            <person name="Papon N."/>
            <person name="Bouchara J.P."/>
        </authorList>
    </citation>
    <scope>NUCLEOTIDE SEQUENCE [LARGE SCALE GENOMIC DNA]</scope>
    <source>
        <strain evidence="1 2">IHEM 14462</strain>
    </source>
</reference>
<dbReference type="VEuPathDB" id="FungiDB:SAPIO_CDS1622"/>
<dbReference type="GeneID" id="27720694"/>
<dbReference type="OrthoDB" id="5244636at2759"/>